<feature type="chain" id="PRO_5039949035" evidence="1">
    <location>
        <begin position="25"/>
        <end position="838"/>
    </location>
</feature>
<feature type="signal peptide" evidence="1">
    <location>
        <begin position="1"/>
        <end position="24"/>
    </location>
</feature>
<dbReference type="AlphaFoldDB" id="A0A9J6NZL3"/>
<dbReference type="Proteomes" id="UP001056429">
    <property type="component" value="Unassembled WGS sequence"/>
</dbReference>
<proteinExistence type="predicted"/>
<evidence type="ECO:0000313" key="3">
    <source>
        <dbReference type="Proteomes" id="UP001056429"/>
    </source>
</evidence>
<dbReference type="RefSeq" id="WP_250859030.1">
    <property type="nucleotide sequence ID" value="NZ_JAGSOJ010000002.1"/>
</dbReference>
<reference evidence="2" key="1">
    <citation type="journal article" date="2021" name="mSystems">
        <title>Bacteria and Archaea Synergistically Convert Glycine Betaine to Biogenic Methane in the Formosa Cold Seep of the South China Sea.</title>
        <authorList>
            <person name="Li L."/>
            <person name="Zhang W."/>
            <person name="Zhang S."/>
            <person name="Song L."/>
            <person name="Sun Q."/>
            <person name="Zhang H."/>
            <person name="Xiang H."/>
            <person name="Dong X."/>
        </authorList>
    </citation>
    <scope>NUCLEOTIDE SEQUENCE</scope>
    <source>
        <strain evidence="2">ZWT</strain>
    </source>
</reference>
<evidence type="ECO:0000256" key="1">
    <source>
        <dbReference type="SAM" id="SignalP"/>
    </source>
</evidence>
<comment type="caution">
    <text evidence="2">The sequence shown here is derived from an EMBL/GenBank/DDBJ whole genome shotgun (WGS) entry which is preliminary data.</text>
</comment>
<evidence type="ECO:0000313" key="2">
    <source>
        <dbReference type="EMBL" id="MCM1989983.1"/>
    </source>
</evidence>
<reference evidence="2" key="2">
    <citation type="submission" date="2021-04" db="EMBL/GenBank/DDBJ databases">
        <authorList>
            <person name="Dong X."/>
        </authorList>
    </citation>
    <scope>NUCLEOTIDE SEQUENCE</scope>
    <source>
        <strain evidence="2">ZWT</strain>
    </source>
</reference>
<protein>
    <submittedName>
        <fullName evidence="2">Uncharacterized protein</fullName>
    </submittedName>
</protein>
<keyword evidence="3" id="KW-1185">Reference proteome</keyword>
<dbReference type="EMBL" id="JAGSOJ010000002">
    <property type="protein sequence ID" value="MCM1989983.1"/>
    <property type="molecule type" value="Genomic_DNA"/>
</dbReference>
<gene>
    <name evidence="2" type="ORF">KDK92_09535</name>
</gene>
<name>A0A9J6NZL3_9CLOT</name>
<accession>A0A9J6NZL3</accession>
<organism evidence="2 3">
    <name type="scientific">Oceanirhabdus seepicola</name>
    <dbReference type="NCBI Taxonomy" id="2828781"/>
    <lineage>
        <taxon>Bacteria</taxon>
        <taxon>Bacillati</taxon>
        <taxon>Bacillota</taxon>
        <taxon>Clostridia</taxon>
        <taxon>Eubacteriales</taxon>
        <taxon>Clostridiaceae</taxon>
        <taxon>Oceanirhabdus</taxon>
    </lineage>
</organism>
<sequence>MFKNKILLLLTCFCVFLTSVVVNAEALTAKNLSDMNKIIARRQIQKVLSTDGYVAEKSGDYIIVVGESEEGAYNELILFIDDETEIIDTKGNKLSKNKIKNRSAVEVVYKGEETNSFLPCVIAKKVIIKDGVGIEGTVLDIRKADNNSYYYLTIQENKKKYTFIIKENTKLIDKDGNKLSIYDIEKDMNIVGIHHMNSTTSIPSKSYPFKIIVMEDIKENKNILEGMVYDIVDIKNKTGSKLNREAYLRVLGKCKTDDINGKLNVYITKSTNITNENGVKVALKNIKKGSVVEIIYTTKSSDNKQGTPNAEKIIIKNSNGIKGNILKISEYGEKPSILVSGYHQGNNYTQMELILEKNTEIFDIKGKKLSIHDLNKGMQLVGIHGKVSTSRSKHQSLAYTIIVTSEVKDTKVTVEGMIYNIPYSNKKKISIVGEALTENAPNYIDLYINSNTEIVNEEGQKLGLNEIKEGAAIHAVFGQKLSNNKIPTGKAEKIIIKKALGIKGEIINMNCKATFIEVEKSDNHYDNIILKINDDTEIVDLEGKKLSKVDLCKGTKVIGIHSLSATRSIPPQTVAYKIIVLEKGKEEIEHIVEGMVYKVSDYYKNRISIVGEALTEKTPNNVHLYIDNSTEIINEHGDRLYLEDIKEDYVVKAIFGKRLTKNTIPSHRAEKIIIKDALSVKGEISDTNDDRTLIEIEEAEKYYDNIVLKLDKNTEIIDINGEELSKSDLNEGVEVIGIYSIPIINRRQFESLAYKIIILGQSDYDGYYDYYDDDDDDYYDYYDDYYDDDFMSEIFIKGYSCFYDDFRDIMIRVINQCNGKREINEVNEIILEILEQLE</sequence>
<keyword evidence="1" id="KW-0732">Signal</keyword>